<dbReference type="PRINTS" id="PR01102">
    <property type="entry name" value="5HT6RECEPTR"/>
</dbReference>
<dbReference type="GO" id="GO:0004989">
    <property type="term" value="F:octopamine receptor activity"/>
    <property type="evidence" value="ECO:0007669"/>
    <property type="project" value="TreeGrafter"/>
</dbReference>
<evidence type="ECO:0000256" key="10">
    <source>
        <dbReference type="SAM" id="MobiDB-lite"/>
    </source>
</evidence>
<evidence type="ECO:0000256" key="1">
    <source>
        <dbReference type="ARBA" id="ARBA00004651"/>
    </source>
</evidence>
<dbReference type="GO" id="GO:0043410">
    <property type="term" value="P:positive regulation of MAPK cascade"/>
    <property type="evidence" value="ECO:0007669"/>
    <property type="project" value="TreeGrafter"/>
</dbReference>
<dbReference type="Pfam" id="PF00001">
    <property type="entry name" value="7tm_1"/>
    <property type="match status" value="1"/>
</dbReference>
<dbReference type="InterPro" id="IPR000276">
    <property type="entry name" value="GPCR_Rhodpsn"/>
</dbReference>
<reference evidence="13" key="3">
    <citation type="submission" date="2023-05" db="EMBL/GenBank/DDBJ databases">
        <authorList>
            <person name="Smith C.H."/>
        </authorList>
    </citation>
    <scope>NUCLEOTIDE SEQUENCE</scope>
    <source>
        <strain evidence="13">CHS0354</strain>
        <tissue evidence="13">Mantle</tissue>
    </source>
</reference>
<evidence type="ECO:0000256" key="2">
    <source>
        <dbReference type="ARBA" id="ARBA00022475"/>
    </source>
</evidence>
<keyword evidence="3 9" id="KW-0812">Transmembrane</keyword>
<dbReference type="EMBL" id="JAEAOA010002345">
    <property type="protein sequence ID" value="KAK3590067.1"/>
    <property type="molecule type" value="Genomic_DNA"/>
</dbReference>
<feature type="transmembrane region" description="Helical" evidence="11">
    <location>
        <begin position="207"/>
        <end position="230"/>
    </location>
</feature>
<accession>A0AAE0SDX4</accession>
<feature type="transmembrane region" description="Helical" evidence="11">
    <location>
        <begin position="85"/>
        <end position="106"/>
    </location>
</feature>
<evidence type="ECO:0000256" key="11">
    <source>
        <dbReference type="SAM" id="Phobius"/>
    </source>
</evidence>
<sequence>MTNYTFLKLHFSTTTSDSVTYAGNFTTNNSTSADPEDSHFGYSIAERVIIGIILVTIIFLAISGNILVCIAVFTDRRLKHLNNLFLVSLAIADLLVAGVVMTFAVVNDISGTWMFGSVFCNIWVSSDVMCSTASILNLCVISLDRYIHIRDPLKYARLMTWKKVAAMIAFVWIMSVIISFIPIHLGWHRNPGDNSPQPPDKCILEISGTYAVVSSTISFYIPCIVMLALYCKLYMYARQQVKSIKSTLVGNHLQDSRNSGKGTSSKVSDHKAAVTPSKAKNGRNHMRKEYLIVENGSKASRDSTDPLCSDAVTAV</sequence>
<dbReference type="PROSITE" id="PS00237">
    <property type="entry name" value="G_PROTEIN_RECEP_F1_1"/>
    <property type="match status" value="1"/>
</dbReference>
<dbReference type="GO" id="GO:0071880">
    <property type="term" value="P:adenylate cyclase-activating adrenergic receptor signaling pathway"/>
    <property type="evidence" value="ECO:0007669"/>
    <property type="project" value="TreeGrafter"/>
</dbReference>
<reference evidence="13" key="1">
    <citation type="journal article" date="2021" name="Genome Biol. Evol.">
        <title>A High-Quality Reference Genome for a Parasitic Bivalve with Doubly Uniparental Inheritance (Bivalvia: Unionida).</title>
        <authorList>
            <person name="Smith C.H."/>
        </authorList>
    </citation>
    <scope>NUCLEOTIDE SEQUENCE</scope>
    <source>
        <strain evidence="13">CHS0354</strain>
    </source>
</reference>
<feature type="compositionally biased region" description="Polar residues" evidence="10">
    <location>
        <begin position="256"/>
        <end position="266"/>
    </location>
</feature>
<dbReference type="Gene3D" id="1.20.1070.10">
    <property type="entry name" value="Rhodopsin 7-helix transmembrane proteins"/>
    <property type="match status" value="1"/>
</dbReference>
<keyword evidence="7 9" id="KW-0675">Receptor</keyword>
<evidence type="ECO:0000256" key="8">
    <source>
        <dbReference type="ARBA" id="ARBA00023224"/>
    </source>
</evidence>
<dbReference type="PANTHER" id="PTHR24248:SF187">
    <property type="entry name" value="OCTOPAMINE RECEPTOR BETA-2R"/>
    <property type="match status" value="1"/>
</dbReference>
<feature type="transmembrane region" description="Helical" evidence="11">
    <location>
        <begin position="164"/>
        <end position="187"/>
    </location>
</feature>
<evidence type="ECO:0000259" key="12">
    <source>
        <dbReference type="PROSITE" id="PS50262"/>
    </source>
</evidence>
<dbReference type="SUPFAM" id="SSF81321">
    <property type="entry name" value="Family A G protein-coupled receptor-like"/>
    <property type="match status" value="1"/>
</dbReference>
<comment type="caution">
    <text evidence="13">The sequence shown here is derived from an EMBL/GenBank/DDBJ whole genome shotgun (WGS) entry which is preliminary data.</text>
</comment>
<dbReference type="Proteomes" id="UP001195483">
    <property type="component" value="Unassembled WGS sequence"/>
</dbReference>
<dbReference type="PANTHER" id="PTHR24248">
    <property type="entry name" value="ADRENERGIC RECEPTOR-RELATED G-PROTEIN COUPLED RECEPTOR"/>
    <property type="match status" value="1"/>
</dbReference>
<gene>
    <name evidence="13" type="ORF">CHS0354_041106</name>
</gene>
<comment type="similarity">
    <text evidence="9">Belongs to the G-protein coupled receptor 1 family.</text>
</comment>
<evidence type="ECO:0000256" key="9">
    <source>
        <dbReference type="RuleBase" id="RU000688"/>
    </source>
</evidence>
<keyword evidence="5 9" id="KW-0297">G-protein coupled receptor</keyword>
<dbReference type="AlphaFoldDB" id="A0AAE0SDX4"/>
<evidence type="ECO:0000313" key="13">
    <source>
        <dbReference type="EMBL" id="KAK3590067.1"/>
    </source>
</evidence>
<evidence type="ECO:0000256" key="4">
    <source>
        <dbReference type="ARBA" id="ARBA00022989"/>
    </source>
</evidence>
<dbReference type="PRINTS" id="PR00237">
    <property type="entry name" value="GPCRRHODOPSN"/>
</dbReference>
<feature type="transmembrane region" description="Helical" evidence="11">
    <location>
        <begin position="112"/>
        <end position="143"/>
    </location>
</feature>
<protein>
    <recommendedName>
        <fullName evidence="12">G-protein coupled receptors family 1 profile domain-containing protein</fullName>
    </recommendedName>
</protein>
<feature type="region of interest" description="Disordered" evidence="10">
    <location>
        <begin position="255"/>
        <end position="315"/>
    </location>
</feature>
<keyword evidence="6 11" id="KW-0472">Membrane</keyword>
<comment type="subcellular location">
    <subcellularLocation>
        <location evidence="1">Cell membrane</location>
        <topology evidence="1">Multi-pass membrane protein</topology>
    </subcellularLocation>
</comment>
<dbReference type="PROSITE" id="PS50262">
    <property type="entry name" value="G_PROTEIN_RECEP_F1_2"/>
    <property type="match status" value="1"/>
</dbReference>
<keyword evidence="4 11" id="KW-1133">Transmembrane helix</keyword>
<reference evidence="13" key="2">
    <citation type="journal article" date="2021" name="Genome Biol. Evol.">
        <title>Developing a high-quality reference genome for a parasitic bivalve with doubly uniparental inheritance (Bivalvia: Unionida).</title>
        <authorList>
            <person name="Smith C.H."/>
        </authorList>
    </citation>
    <scope>NUCLEOTIDE SEQUENCE</scope>
    <source>
        <strain evidence="13">CHS0354</strain>
        <tissue evidence="13">Mantle</tissue>
    </source>
</reference>
<keyword evidence="8 9" id="KW-0807">Transducer</keyword>
<feature type="domain" description="G-protein coupled receptors family 1 profile" evidence="12">
    <location>
        <begin position="64"/>
        <end position="315"/>
    </location>
</feature>
<dbReference type="GO" id="GO:0005886">
    <property type="term" value="C:plasma membrane"/>
    <property type="evidence" value="ECO:0007669"/>
    <property type="project" value="UniProtKB-SubCell"/>
</dbReference>
<dbReference type="InterPro" id="IPR017452">
    <property type="entry name" value="GPCR_Rhodpsn_7TM"/>
</dbReference>
<evidence type="ECO:0000256" key="7">
    <source>
        <dbReference type="ARBA" id="ARBA00023170"/>
    </source>
</evidence>
<evidence type="ECO:0000256" key="3">
    <source>
        <dbReference type="ARBA" id="ARBA00022692"/>
    </source>
</evidence>
<evidence type="ECO:0000256" key="5">
    <source>
        <dbReference type="ARBA" id="ARBA00023040"/>
    </source>
</evidence>
<keyword evidence="2" id="KW-1003">Cell membrane</keyword>
<feature type="transmembrane region" description="Helical" evidence="11">
    <location>
        <begin position="48"/>
        <end position="73"/>
    </location>
</feature>
<evidence type="ECO:0000256" key="6">
    <source>
        <dbReference type="ARBA" id="ARBA00023136"/>
    </source>
</evidence>
<name>A0AAE0SDX4_9BIVA</name>
<proteinExistence type="inferred from homology"/>
<organism evidence="13 14">
    <name type="scientific">Potamilus streckersoni</name>
    <dbReference type="NCBI Taxonomy" id="2493646"/>
    <lineage>
        <taxon>Eukaryota</taxon>
        <taxon>Metazoa</taxon>
        <taxon>Spiralia</taxon>
        <taxon>Lophotrochozoa</taxon>
        <taxon>Mollusca</taxon>
        <taxon>Bivalvia</taxon>
        <taxon>Autobranchia</taxon>
        <taxon>Heteroconchia</taxon>
        <taxon>Palaeoheterodonta</taxon>
        <taxon>Unionida</taxon>
        <taxon>Unionoidea</taxon>
        <taxon>Unionidae</taxon>
        <taxon>Ambleminae</taxon>
        <taxon>Lampsilini</taxon>
        <taxon>Potamilus</taxon>
    </lineage>
</organism>
<keyword evidence="14" id="KW-1185">Reference proteome</keyword>
<evidence type="ECO:0000313" key="14">
    <source>
        <dbReference type="Proteomes" id="UP001195483"/>
    </source>
</evidence>